<dbReference type="Gene3D" id="3.40.50.300">
    <property type="entry name" value="P-loop containing nucleotide triphosphate hydrolases"/>
    <property type="match status" value="1"/>
</dbReference>
<dbReference type="GO" id="GO:0016887">
    <property type="term" value="F:ATP hydrolysis activity"/>
    <property type="evidence" value="ECO:0007669"/>
    <property type="project" value="InterPro"/>
</dbReference>
<dbReference type="GO" id="GO:0005524">
    <property type="term" value="F:ATP binding"/>
    <property type="evidence" value="ECO:0007669"/>
    <property type="project" value="InterPro"/>
</dbReference>
<dbReference type="PANTHER" id="PTHR24221:SF503">
    <property type="entry name" value="MITOCHONDRIAL POTASSIUM CHANNEL ATP-BINDING SUBUNIT"/>
    <property type="match status" value="1"/>
</dbReference>
<comment type="caution">
    <text evidence="2">The sequence shown here is derived from an EMBL/GenBank/DDBJ whole genome shotgun (WGS) entry which is preliminary data.</text>
</comment>
<dbReference type="PANTHER" id="PTHR24221">
    <property type="entry name" value="ATP-BINDING CASSETTE SUB-FAMILY B"/>
    <property type="match status" value="1"/>
</dbReference>
<keyword evidence="3" id="KW-1185">Reference proteome</keyword>
<dbReference type="AlphaFoldDB" id="A0A8X6LYQ0"/>
<feature type="domain" description="ABC transporter" evidence="1">
    <location>
        <begin position="19"/>
        <end position="83"/>
    </location>
</feature>
<organism evidence="2 3">
    <name type="scientific">Trichonephila clavata</name>
    <name type="common">Joro spider</name>
    <name type="synonym">Nephila clavata</name>
    <dbReference type="NCBI Taxonomy" id="2740835"/>
    <lineage>
        <taxon>Eukaryota</taxon>
        <taxon>Metazoa</taxon>
        <taxon>Ecdysozoa</taxon>
        <taxon>Arthropoda</taxon>
        <taxon>Chelicerata</taxon>
        <taxon>Arachnida</taxon>
        <taxon>Araneae</taxon>
        <taxon>Araneomorphae</taxon>
        <taxon>Entelegynae</taxon>
        <taxon>Araneoidea</taxon>
        <taxon>Nephilidae</taxon>
        <taxon>Trichonephila</taxon>
    </lineage>
</organism>
<proteinExistence type="predicted"/>
<protein>
    <submittedName>
        <fullName evidence="2">Multidrug resistance protein 1</fullName>
    </submittedName>
</protein>
<gene>
    <name evidence="2" type="primary">NCL1_41094</name>
    <name evidence="2" type="ORF">TNCT_665311</name>
</gene>
<dbReference type="InterPro" id="IPR039421">
    <property type="entry name" value="Type_1_exporter"/>
</dbReference>
<dbReference type="EMBL" id="BMAO01028555">
    <property type="protein sequence ID" value="GFR25582.1"/>
    <property type="molecule type" value="Genomic_DNA"/>
</dbReference>
<dbReference type="SUPFAM" id="SSF52540">
    <property type="entry name" value="P-loop containing nucleoside triphosphate hydrolases"/>
    <property type="match status" value="1"/>
</dbReference>
<dbReference type="OrthoDB" id="6500128at2759"/>
<evidence type="ECO:0000313" key="3">
    <source>
        <dbReference type="Proteomes" id="UP000887116"/>
    </source>
</evidence>
<sequence length="124" mass="14160">MLILYLYFSETTRFDVKVLKGISLVVNPGETVALVGASGCGKSTIIQLILRFYDTNEGSNDASLNRCSHKYRRFDVELSFILMEENWFCINHVCRKTENREKYSTVSIIGIVMTDSMPEIDFSD</sequence>
<dbReference type="Proteomes" id="UP000887116">
    <property type="component" value="Unassembled WGS sequence"/>
</dbReference>
<dbReference type="Pfam" id="PF00005">
    <property type="entry name" value="ABC_tran"/>
    <property type="match status" value="1"/>
</dbReference>
<dbReference type="GO" id="GO:0042626">
    <property type="term" value="F:ATPase-coupled transmembrane transporter activity"/>
    <property type="evidence" value="ECO:0007669"/>
    <property type="project" value="TreeGrafter"/>
</dbReference>
<accession>A0A8X6LYQ0</accession>
<dbReference type="InterPro" id="IPR003439">
    <property type="entry name" value="ABC_transporter-like_ATP-bd"/>
</dbReference>
<evidence type="ECO:0000313" key="2">
    <source>
        <dbReference type="EMBL" id="GFR25582.1"/>
    </source>
</evidence>
<reference evidence="2" key="1">
    <citation type="submission" date="2020-07" db="EMBL/GenBank/DDBJ databases">
        <title>Multicomponent nature underlies the extraordinary mechanical properties of spider dragline silk.</title>
        <authorList>
            <person name="Kono N."/>
            <person name="Nakamura H."/>
            <person name="Mori M."/>
            <person name="Yoshida Y."/>
            <person name="Ohtoshi R."/>
            <person name="Malay A.D."/>
            <person name="Moran D.A.P."/>
            <person name="Tomita M."/>
            <person name="Numata K."/>
            <person name="Arakawa K."/>
        </authorList>
    </citation>
    <scope>NUCLEOTIDE SEQUENCE</scope>
</reference>
<dbReference type="InterPro" id="IPR027417">
    <property type="entry name" value="P-loop_NTPase"/>
</dbReference>
<dbReference type="GO" id="GO:0016020">
    <property type="term" value="C:membrane"/>
    <property type="evidence" value="ECO:0007669"/>
    <property type="project" value="TreeGrafter"/>
</dbReference>
<evidence type="ECO:0000259" key="1">
    <source>
        <dbReference type="Pfam" id="PF00005"/>
    </source>
</evidence>
<name>A0A8X6LYQ0_TRICU</name>